<dbReference type="EMBL" id="BLBS01000026">
    <property type="protein sequence ID" value="GET88285.1"/>
    <property type="molecule type" value="Genomic_DNA"/>
</dbReference>
<evidence type="ECO:0000313" key="2">
    <source>
        <dbReference type="Proteomes" id="UP000419144"/>
    </source>
</evidence>
<protein>
    <recommendedName>
        <fullName evidence="3">Thioesterase domain-containing protein</fullName>
    </recommendedName>
</protein>
<gene>
    <name evidence="1" type="ORF">LtaPh_2105100</name>
</gene>
<evidence type="ECO:0000313" key="1">
    <source>
        <dbReference type="EMBL" id="GET88285.1"/>
    </source>
</evidence>
<dbReference type="SUPFAM" id="SSF54637">
    <property type="entry name" value="Thioesterase/thiol ester dehydrase-isomerase"/>
    <property type="match status" value="1"/>
</dbReference>
<dbReference type="VEuPathDB" id="TriTrypDB:LtaPh_2105100"/>
<dbReference type="Gene3D" id="3.10.129.10">
    <property type="entry name" value="Hotdog Thioesterase"/>
    <property type="match status" value="1"/>
</dbReference>
<sequence>MLTRQALWVPVVAHNPAFVESAYRLLQSSPITSLTAAAIGLKPEEVQVALEPDARHPGKMIASMMAYPVQISGAACNHTPVLPQRQPPKPRELSLGFAVSICDSCNTLHAMERLLPASNPHVSVNMQTQRLRHLREEDKVVVVSTIDKMGKRLVYCTTHLFVEATEPVPDEVVQREKNIKTLAELRAALMHYEKAVSGAHVKSIMSSRTSA</sequence>
<reference evidence="1" key="1">
    <citation type="submission" date="2019-11" db="EMBL/GenBank/DDBJ databases">
        <title>Leishmania tarentolae CDS.</title>
        <authorList>
            <person name="Goto Y."/>
            <person name="Yamagishi J."/>
        </authorList>
    </citation>
    <scope>NUCLEOTIDE SEQUENCE [LARGE SCALE GENOMIC DNA]</scope>
    <source>
        <strain evidence="1">Parrot Tar II</strain>
    </source>
</reference>
<proteinExistence type="predicted"/>
<comment type="caution">
    <text evidence="1">The sequence shown here is derived from an EMBL/GenBank/DDBJ whole genome shotgun (WGS) entry which is preliminary data.</text>
</comment>
<dbReference type="OrthoDB" id="46529at2759"/>
<organism evidence="1 2">
    <name type="scientific">Leishmania tarentolae</name>
    <name type="common">Sauroleishmania tarentolae</name>
    <dbReference type="NCBI Taxonomy" id="5689"/>
    <lineage>
        <taxon>Eukaryota</taxon>
        <taxon>Discoba</taxon>
        <taxon>Euglenozoa</taxon>
        <taxon>Kinetoplastea</taxon>
        <taxon>Metakinetoplastina</taxon>
        <taxon>Trypanosomatida</taxon>
        <taxon>Trypanosomatidae</taxon>
        <taxon>Leishmaniinae</taxon>
        <taxon>Leishmania</taxon>
        <taxon>lizard Leishmania</taxon>
    </lineage>
</organism>
<name>A0A640KGR1_LEITA</name>
<evidence type="ECO:0008006" key="3">
    <source>
        <dbReference type="Google" id="ProtNLM"/>
    </source>
</evidence>
<dbReference type="Proteomes" id="UP000419144">
    <property type="component" value="Unassembled WGS sequence"/>
</dbReference>
<dbReference type="AlphaFoldDB" id="A0A640KGR1"/>
<keyword evidence="2" id="KW-1185">Reference proteome</keyword>
<dbReference type="InterPro" id="IPR029069">
    <property type="entry name" value="HotDog_dom_sf"/>
</dbReference>
<accession>A0A640KGR1</accession>